<keyword evidence="2" id="KW-1185">Reference proteome</keyword>
<name>A0ACC2R9F1_9NEOP</name>
<organism evidence="1 2">
    <name type="scientific">Mythimna loreyi</name>
    <dbReference type="NCBI Taxonomy" id="667449"/>
    <lineage>
        <taxon>Eukaryota</taxon>
        <taxon>Metazoa</taxon>
        <taxon>Ecdysozoa</taxon>
        <taxon>Arthropoda</taxon>
        <taxon>Hexapoda</taxon>
        <taxon>Insecta</taxon>
        <taxon>Pterygota</taxon>
        <taxon>Neoptera</taxon>
        <taxon>Endopterygota</taxon>
        <taxon>Lepidoptera</taxon>
        <taxon>Glossata</taxon>
        <taxon>Ditrysia</taxon>
        <taxon>Noctuoidea</taxon>
        <taxon>Noctuidae</taxon>
        <taxon>Noctuinae</taxon>
        <taxon>Hadenini</taxon>
        <taxon>Mythimna</taxon>
    </lineage>
</organism>
<comment type="caution">
    <text evidence="1">The sequence shown here is derived from an EMBL/GenBank/DDBJ whole genome shotgun (WGS) entry which is preliminary data.</text>
</comment>
<accession>A0ACC2R9F1</accession>
<gene>
    <name evidence="1" type="ORF">PYW08_007197</name>
</gene>
<proteinExistence type="predicted"/>
<evidence type="ECO:0000313" key="1">
    <source>
        <dbReference type="EMBL" id="KAJ8736541.1"/>
    </source>
</evidence>
<sequence>MIGGFENEHIYVARAYHNGSLCPGKYVKSTGKAYVPWGGNEHCKEDFEILCGFNAKWVKTSSNYIPHNAIVGGRTGGYEIRGEPLYIGRAIIDGRLICGKAYTRYNLCYLPYKGKEIEVPSYEILVSPDDEIQQALPFTTNSSIRTYIRSNTTVTIAPRSQYRI</sequence>
<dbReference type="EMBL" id="CM056778">
    <property type="protein sequence ID" value="KAJ8736541.1"/>
    <property type="molecule type" value="Genomic_DNA"/>
</dbReference>
<evidence type="ECO:0000313" key="2">
    <source>
        <dbReference type="Proteomes" id="UP001231649"/>
    </source>
</evidence>
<protein>
    <submittedName>
        <fullName evidence="1">Uncharacterized protein</fullName>
    </submittedName>
</protein>
<reference evidence="1" key="1">
    <citation type="submission" date="2023-03" db="EMBL/GenBank/DDBJ databases">
        <title>Chromosome-level genomes of two armyworms, Mythimna separata and Mythimna loreyi, provide insights into the biosynthesis and reception of sex pheromones.</title>
        <authorList>
            <person name="Zhao H."/>
        </authorList>
    </citation>
    <scope>NUCLEOTIDE SEQUENCE</scope>
    <source>
        <strain evidence="1">BeijingLab</strain>
    </source>
</reference>
<dbReference type="Proteomes" id="UP001231649">
    <property type="component" value="Chromosome 2"/>
</dbReference>